<evidence type="ECO:0000313" key="2">
    <source>
        <dbReference type="Proteomes" id="UP000566324"/>
    </source>
</evidence>
<organism evidence="1 2">
    <name type="scientific">Sphingosinicella soli</name>
    <dbReference type="NCBI Taxonomy" id="333708"/>
    <lineage>
        <taxon>Bacteria</taxon>
        <taxon>Pseudomonadati</taxon>
        <taxon>Pseudomonadota</taxon>
        <taxon>Alphaproteobacteria</taxon>
        <taxon>Sphingomonadales</taxon>
        <taxon>Sphingosinicellaceae</taxon>
        <taxon>Sphingosinicella</taxon>
    </lineage>
</organism>
<sequence>MIIHVDASTPPSLEDAENFRAFKVECASDRNDCSDAFAEVGRLDGDHLWVDPVWLRSQGRPDADWVTGLQKMIDYAASAGWVDQAGAIRAHIDDVRG</sequence>
<dbReference type="Proteomes" id="UP000566324">
    <property type="component" value="Unassembled WGS sequence"/>
</dbReference>
<reference evidence="1 2" key="1">
    <citation type="submission" date="2020-08" db="EMBL/GenBank/DDBJ databases">
        <title>Genomic Encyclopedia of Type Strains, Phase IV (KMG-IV): sequencing the most valuable type-strain genomes for metagenomic binning, comparative biology and taxonomic classification.</title>
        <authorList>
            <person name="Goeker M."/>
        </authorList>
    </citation>
    <scope>NUCLEOTIDE SEQUENCE [LARGE SCALE GENOMIC DNA]</scope>
    <source>
        <strain evidence="1 2">DSM 17328</strain>
    </source>
</reference>
<gene>
    <name evidence="1" type="ORF">GGQ98_002181</name>
</gene>
<dbReference type="EMBL" id="JACHNZ010000023">
    <property type="protein sequence ID" value="MBB4632555.1"/>
    <property type="molecule type" value="Genomic_DNA"/>
</dbReference>
<protein>
    <submittedName>
        <fullName evidence="1">Uncharacterized protein</fullName>
    </submittedName>
</protein>
<evidence type="ECO:0000313" key="1">
    <source>
        <dbReference type="EMBL" id="MBB4632555.1"/>
    </source>
</evidence>
<name>A0A7W7F6I4_9SPHN</name>
<proteinExistence type="predicted"/>
<dbReference type="AlphaFoldDB" id="A0A7W7F6I4"/>
<keyword evidence="2" id="KW-1185">Reference proteome</keyword>
<dbReference type="RefSeq" id="WP_184069342.1">
    <property type="nucleotide sequence ID" value="NZ_JACHNZ010000023.1"/>
</dbReference>
<comment type="caution">
    <text evidence="1">The sequence shown here is derived from an EMBL/GenBank/DDBJ whole genome shotgun (WGS) entry which is preliminary data.</text>
</comment>
<accession>A0A7W7F6I4</accession>